<evidence type="ECO:0000313" key="3">
    <source>
        <dbReference type="Proteomes" id="UP001328107"/>
    </source>
</evidence>
<reference evidence="3" key="1">
    <citation type="submission" date="2022-10" db="EMBL/GenBank/DDBJ databases">
        <title>Genome assembly of Pristionchus species.</title>
        <authorList>
            <person name="Yoshida K."/>
            <person name="Sommer R.J."/>
        </authorList>
    </citation>
    <scope>NUCLEOTIDE SEQUENCE [LARGE SCALE GENOMIC DNA]</scope>
    <source>
        <strain evidence="3">RS5460</strain>
    </source>
</reference>
<sequence length="559" mass="61495">PEFTEERYDRLKEVLTSCKEVSLQVGGTVGEDLISCIKSLGRLSERLKADWQGVWHNGSAASLQQKRTKIVCSSMNEALLITLELIDHKTGGRLKNLGMPQSETLSKPVKRESSASPELIPTPSSSAVVNDESKKRCPQIFGVEKLIGSTPCSDGAIDNLTVDRPVHFEASDVSSISEKKKQQIQKRDILVPGMKSDNDAIRHLHQVAYSQVLVTREYAKRADESEKKLDRIIIEKAALSVKLNDALRFIGDLSRRVDELQRTETFEKMMLNNKLDDAVAIIKDIAAQNSFQQLPNRIRSRMINFVVEHFRKSKQPVPVRSNSELFKDGLSTIGSGQSIFPSIAKWHPAQSLLAQNVAAGGGVPALVPLGDNRTESTAFQGNQALASAGVQLTAYQPPSADNLIGSEGTHFVCFVCGVFVTDSSLTVNGPAIFHAMLSGFNPQQMLQLRAATNLGGKGLPVVCKSHSQQEILRIVQQNMMGVPDAAAQELPQHQSSVDRKRSYEDLFLIPDTSSDSGQEESTVGQNYANWPMKTVKEIKVEIKEEEGPEPKKVKVEEDD</sequence>
<evidence type="ECO:0000256" key="1">
    <source>
        <dbReference type="SAM" id="MobiDB-lite"/>
    </source>
</evidence>
<evidence type="ECO:0000313" key="2">
    <source>
        <dbReference type="EMBL" id="GMR50800.1"/>
    </source>
</evidence>
<dbReference type="Proteomes" id="UP001328107">
    <property type="component" value="Unassembled WGS sequence"/>
</dbReference>
<feature type="region of interest" description="Disordered" evidence="1">
    <location>
        <begin position="92"/>
        <end position="127"/>
    </location>
</feature>
<feature type="compositionally biased region" description="Polar residues" evidence="1">
    <location>
        <begin position="511"/>
        <end position="528"/>
    </location>
</feature>
<accession>A0AAN5CV05</accession>
<dbReference type="AlphaFoldDB" id="A0AAN5CV05"/>
<protein>
    <submittedName>
        <fullName evidence="2">Uncharacterized protein</fullName>
    </submittedName>
</protein>
<feature type="region of interest" description="Disordered" evidence="1">
    <location>
        <begin position="509"/>
        <end position="528"/>
    </location>
</feature>
<feature type="non-terminal residue" evidence="2">
    <location>
        <position position="1"/>
    </location>
</feature>
<dbReference type="EMBL" id="BTRK01000004">
    <property type="protein sequence ID" value="GMR50800.1"/>
    <property type="molecule type" value="Genomic_DNA"/>
</dbReference>
<organism evidence="2 3">
    <name type="scientific">Pristionchus mayeri</name>
    <dbReference type="NCBI Taxonomy" id="1317129"/>
    <lineage>
        <taxon>Eukaryota</taxon>
        <taxon>Metazoa</taxon>
        <taxon>Ecdysozoa</taxon>
        <taxon>Nematoda</taxon>
        <taxon>Chromadorea</taxon>
        <taxon>Rhabditida</taxon>
        <taxon>Rhabditina</taxon>
        <taxon>Diplogasteromorpha</taxon>
        <taxon>Diplogasteroidea</taxon>
        <taxon>Neodiplogasteridae</taxon>
        <taxon>Pristionchus</taxon>
    </lineage>
</organism>
<proteinExistence type="predicted"/>
<keyword evidence="3" id="KW-1185">Reference proteome</keyword>
<comment type="caution">
    <text evidence="2">The sequence shown here is derived from an EMBL/GenBank/DDBJ whole genome shotgun (WGS) entry which is preliminary data.</text>
</comment>
<gene>
    <name evidence="2" type="ORF">PMAYCL1PPCAC_20995</name>
</gene>
<name>A0AAN5CV05_9BILA</name>